<dbReference type="AlphaFoldDB" id="A0AAQ4ETQ7"/>
<reference evidence="8 9" key="1">
    <citation type="journal article" date="2023" name="Arcadia Sci">
        <title>De novo assembly of a long-read Amblyomma americanum tick genome.</title>
        <authorList>
            <person name="Chou S."/>
            <person name="Poskanzer K.E."/>
            <person name="Rollins M."/>
            <person name="Thuy-Boun P.S."/>
        </authorList>
    </citation>
    <scope>NUCLEOTIDE SEQUENCE [LARGE SCALE GENOMIC DNA]</scope>
    <source>
        <strain evidence="8">F_SG_1</strain>
        <tissue evidence="8">Salivary glands</tissue>
    </source>
</reference>
<dbReference type="EMBL" id="JARKHS020011034">
    <property type="protein sequence ID" value="KAK8778179.1"/>
    <property type="molecule type" value="Genomic_DNA"/>
</dbReference>
<evidence type="ECO:0000256" key="6">
    <source>
        <dbReference type="SAM" id="MobiDB-lite"/>
    </source>
</evidence>
<dbReference type="GO" id="GO:0030430">
    <property type="term" value="C:host cell cytoplasm"/>
    <property type="evidence" value="ECO:0007669"/>
    <property type="project" value="UniProtKB-SubCell"/>
</dbReference>
<evidence type="ECO:0000259" key="7">
    <source>
        <dbReference type="Pfam" id="PF00945"/>
    </source>
</evidence>
<evidence type="ECO:0000256" key="4">
    <source>
        <dbReference type="ARBA" id="ARBA00023200"/>
    </source>
</evidence>
<name>A0AAQ4ETQ7_AMBAM</name>
<proteinExistence type="predicted"/>
<evidence type="ECO:0000313" key="8">
    <source>
        <dbReference type="EMBL" id="KAK8778179.1"/>
    </source>
</evidence>
<keyword evidence="9" id="KW-1185">Reference proteome</keyword>
<dbReference type="SUPFAM" id="SSF140809">
    <property type="entry name" value="Rhabdovirus nucleoprotein-like"/>
    <property type="match status" value="1"/>
</dbReference>
<organism evidence="8 9">
    <name type="scientific">Amblyomma americanum</name>
    <name type="common">Lone star tick</name>
    <dbReference type="NCBI Taxonomy" id="6943"/>
    <lineage>
        <taxon>Eukaryota</taxon>
        <taxon>Metazoa</taxon>
        <taxon>Ecdysozoa</taxon>
        <taxon>Arthropoda</taxon>
        <taxon>Chelicerata</taxon>
        <taxon>Arachnida</taxon>
        <taxon>Acari</taxon>
        <taxon>Parasitiformes</taxon>
        <taxon>Ixodida</taxon>
        <taxon>Ixodoidea</taxon>
        <taxon>Ixodidae</taxon>
        <taxon>Amblyomminae</taxon>
        <taxon>Amblyomma</taxon>
    </lineage>
</organism>
<evidence type="ECO:0000313" key="9">
    <source>
        <dbReference type="Proteomes" id="UP001321473"/>
    </source>
</evidence>
<dbReference type="InterPro" id="IPR023331">
    <property type="entry name" value="Rhabdovirus_ncapsid_C"/>
</dbReference>
<dbReference type="InterPro" id="IPR000448">
    <property type="entry name" value="Rhabdo_ncapsid"/>
</dbReference>
<dbReference type="Pfam" id="PF00945">
    <property type="entry name" value="Rhabdo_ncap"/>
    <property type="match status" value="1"/>
</dbReference>
<dbReference type="Gene3D" id="1.10.3570.10">
    <property type="entry name" value="Rhabdovirus nucleocapsid protein like domain"/>
    <property type="match status" value="1"/>
</dbReference>
<feature type="region of interest" description="Disordered" evidence="6">
    <location>
        <begin position="1"/>
        <end position="43"/>
    </location>
</feature>
<feature type="domain" description="Rhabdovirus nucleocapsid" evidence="7">
    <location>
        <begin position="29"/>
        <end position="384"/>
    </location>
</feature>
<evidence type="ECO:0000256" key="1">
    <source>
        <dbReference type="ARBA" id="ARBA00004192"/>
    </source>
</evidence>
<gene>
    <name evidence="8" type="ORF">V5799_020485</name>
</gene>
<evidence type="ECO:0000256" key="3">
    <source>
        <dbReference type="ARBA" id="ARBA00022884"/>
    </source>
</evidence>
<keyword evidence="3" id="KW-0694">RNA-binding</keyword>
<dbReference type="Proteomes" id="UP001321473">
    <property type="component" value="Unassembled WGS sequence"/>
</dbReference>
<accession>A0AAQ4ETQ7</accession>
<dbReference type="InterPro" id="IPR035961">
    <property type="entry name" value="Rhabdovirus_nucleoprotein-like"/>
</dbReference>
<comment type="subcellular location">
    <subcellularLocation>
        <location evidence="1">Host cytoplasm</location>
    </subcellularLocation>
    <subcellularLocation>
        <location evidence="2">Virion</location>
    </subcellularLocation>
</comment>
<dbReference type="GO" id="GO:0003723">
    <property type="term" value="F:RNA binding"/>
    <property type="evidence" value="ECO:0007669"/>
    <property type="project" value="UniProtKB-KW"/>
</dbReference>
<comment type="caution">
    <text evidence="8">The sequence shown here is derived from an EMBL/GenBank/DDBJ whole genome shotgun (WGS) entry which is preliminary data.</text>
</comment>
<keyword evidence="4" id="KW-1035">Host cytoplasm</keyword>
<evidence type="ECO:0000256" key="5">
    <source>
        <dbReference type="ARBA" id="ARBA00023274"/>
    </source>
</evidence>
<dbReference type="Gene3D" id="1.10.3610.10">
    <property type="entry name" value="Nucleoprotein"/>
    <property type="match status" value="1"/>
</dbReference>
<dbReference type="InterPro" id="IPR023330">
    <property type="entry name" value="Rhabdovirus_ncapsid_N"/>
</dbReference>
<protein>
    <recommendedName>
        <fullName evidence="7">Rhabdovirus nucleocapsid domain-containing protein</fullName>
    </recommendedName>
</protein>
<dbReference type="GO" id="GO:1990904">
    <property type="term" value="C:ribonucleoprotein complex"/>
    <property type="evidence" value="ECO:0007669"/>
    <property type="project" value="UniProtKB-KW"/>
</dbReference>
<keyword evidence="5" id="KW-0687">Ribonucleoprotein</keyword>
<sequence length="462" mass="51110">MATASFGKEDEPALSGDNRASDAPVAPKSRPRQYPSEWFEAHPGSKPTVCVPQCFASEDELVKAVADGLATGRLPVEYAVQFMHVEGAKIRATLNRDWVSFGLTIGRAGEEISPWDLLAVSQVPGPSTALDAAKPAAVEDIGRAENRKGLFAVVVCMYRILDAKGIRTTAGVLRLQERLKKILEPVPFCCTASCLERGGENFGDWLNNQSYLSLIAALDMFLNHFPRHEMQRVRAGTLSSRYKYCAVLQDITHLHKTSGTECQDLIKWLCFPCFAEEGTAIMKGGQELLAWGSYSPYLIDLGLCRRSPYSAALNPLVHYWCHASAAMMEPTCSKSLNARITSDEDLAQVTDIAMVFAYAHSRCELGICFFPSKEEAERYNREKEAALAARDIRETPITTRVEDWERHLSATGFTIHPAISEFAQGQVRKFRNVREGTYIPNVLVFAKGWPISSAIGDFAGFL</sequence>
<evidence type="ECO:0000256" key="2">
    <source>
        <dbReference type="ARBA" id="ARBA00004328"/>
    </source>
</evidence>